<dbReference type="EMBL" id="CP016786">
    <property type="protein sequence ID" value="ASW42258.1"/>
    <property type="molecule type" value="Genomic_DNA"/>
</dbReference>
<organism evidence="1 2">
    <name type="scientific">Clostridium isatidis</name>
    <dbReference type="NCBI Taxonomy" id="182773"/>
    <lineage>
        <taxon>Bacteria</taxon>
        <taxon>Bacillati</taxon>
        <taxon>Bacillota</taxon>
        <taxon>Clostridia</taxon>
        <taxon>Eubacteriales</taxon>
        <taxon>Clostridiaceae</taxon>
        <taxon>Clostridium</taxon>
    </lineage>
</organism>
<proteinExistence type="predicted"/>
<protein>
    <submittedName>
        <fullName evidence="1">Uncharacterized protein</fullName>
    </submittedName>
</protein>
<evidence type="ECO:0000313" key="1">
    <source>
        <dbReference type="EMBL" id="ASW42258.1"/>
    </source>
</evidence>
<reference evidence="1 2" key="1">
    <citation type="submission" date="2016-08" db="EMBL/GenBank/DDBJ databases">
        <title>Complete Genome Sequence Of The Indigo Reducing Clostridium isatidis DSM15098.</title>
        <authorList>
            <person name="Little G.T."/>
            <person name="Minton N.P."/>
        </authorList>
    </citation>
    <scope>NUCLEOTIDE SEQUENCE [LARGE SCALE GENOMIC DNA]</scope>
    <source>
        <strain evidence="1 2">DSM 15098</strain>
    </source>
</reference>
<evidence type="ECO:0000313" key="2">
    <source>
        <dbReference type="Proteomes" id="UP000264883"/>
    </source>
</evidence>
<keyword evidence="2" id="KW-1185">Reference proteome</keyword>
<dbReference type="Proteomes" id="UP000264883">
    <property type="component" value="Chromosome"/>
</dbReference>
<accession>A0A343J9Q0</accession>
<gene>
    <name evidence="1" type="ORF">BEN51_01745</name>
</gene>
<dbReference type="RefSeq" id="WP_119864387.1">
    <property type="nucleotide sequence ID" value="NZ_CP016786.1"/>
</dbReference>
<dbReference type="AlphaFoldDB" id="A0A343J9Q0"/>
<sequence length="59" mass="7029">MFNKEELEILNEALKIYEEKVTRDLEASVNNKNKMVANNRKQKKVWLLQNKLAKLLKEV</sequence>
<dbReference type="KEGG" id="cia:BEN51_01745"/>
<name>A0A343J9Q0_9CLOT</name>
<dbReference type="OrthoDB" id="1918828at2"/>